<protein>
    <submittedName>
        <fullName evidence="5">Restriction endonuclease subunit S</fullName>
        <ecNumber evidence="5">3.1.21.-</ecNumber>
    </submittedName>
</protein>
<sequence length="401" mass="45536">MISNYEKAPLRELVKFVGKGIPPKYAQNKTEDTIVVLNQKTNRNFKIDYKLSRLNDLLKKKVPVDKMIISNDVLINSTGVGTAGRIAQIFSVPEATTVDGHMIIVRADSNKINPIYLGYALKAQQKVIESLQEGSTGQTELNRQRLLDEIEISFPDESVKQDEIARLFLSLDNLIAENEKINHHLEQIATSIFNDRFINLKQFNGKIPSNWKKGVLGDFVQIKRGGSPRPIQNFLSKEGYRWLKISDVSSLDSPFIYNIRERIREEGLKKTILLKPGSLVLSNSATPGIPKILSVESCIHDGWLYFPESELPNEFLYLFFQAIRPNLIQLGNGSVFTNLKTDILKKYEFYMPEKNVIEEFNKVIGPIFSTIQSITEENLKLIEIKDYLLPKLMSGKISATS</sequence>
<evidence type="ECO:0000256" key="1">
    <source>
        <dbReference type="ARBA" id="ARBA00010923"/>
    </source>
</evidence>
<evidence type="ECO:0000313" key="5">
    <source>
        <dbReference type="EMBL" id="MFC4709419.1"/>
    </source>
</evidence>
<reference evidence="6" key="1">
    <citation type="journal article" date="2019" name="Int. J. Syst. Evol. Microbiol.">
        <title>The Global Catalogue of Microorganisms (GCM) 10K type strain sequencing project: providing services to taxonomists for standard genome sequencing and annotation.</title>
        <authorList>
            <consortium name="The Broad Institute Genomics Platform"/>
            <consortium name="The Broad Institute Genome Sequencing Center for Infectious Disease"/>
            <person name="Wu L."/>
            <person name="Ma J."/>
        </authorList>
    </citation>
    <scope>NUCLEOTIDE SEQUENCE [LARGE SCALE GENOMIC DNA]</scope>
    <source>
        <strain evidence="6">CGMCC 1.19061</strain>
    </source>
</reference>
<dbReference type="EC" id="3.1.21.-" evidence="5"/>
<feature type="domain" description="Type I restriction modification DNA specificity" evidence="4">
    <location>
        <begin position="3"/>
        <end position="187"/>
    </location>
</feature>
<dbReference type="SUPFAM" id="SSF116734">
    <property type="entry name" value="DNA methylase specificity domain"/>
    <property type="match status" value="2"/>
</dbReference>
<dbReference type="InterPro" id="IPR000055">
    <property type="entry name" value="Restrct_endonuc_typeI_TRD"/>
</dbReference>
<gene>
    <name evidence="5" type="ORF">ACFO3L_02080</name>
</gene>
<keyword evidence="6" id="KW-1185">Reference proteome</keyword>
<comment type="similarity">
    <text evidence="1">Belongs to the type-I restriction system S methylase family.</text>
</comment>
<comment type="caution">
    <text evidence="5">The sequence shown here is derived from an EMBL/GenBank/DDBJ whole genome shotgun (WGS) entry which is preliminary data.</text>
</comment>
<accession>A0ABV9M327</accession>
<feature type="domain" description="Type I restriction modification DNA specificity" evidence="4">
    <location>
        <begin position="208"/>
        <end position="378"/>
    </location>
</feature>
<keyword evidence="2" id="KW-0680">Restriction system</keyword>
<dbReference type="GO" id="GO:0016787">
    <property type="term" value="F:hydrolase activity"/>
    <property type="evidence" value="ECO:0007669"/>
    <property type="project" value="UniProtKB-KW"/>
</dbReference>
<evidence type="ECO:0000256" key="3">
    <source>
        <dbReference type="ARBA" id="ARBA00023125"/>
    </source>
</evidence>
<dbReference type="Pfam" id="PF01420">
    <property type="entry name" value="Methylase_S"/>
    <property type="match status" value="2"/>
</dbReference>
<keyword evidence="5" id="KW-0378">Hydrolase</keyword>
<evidence type="ECO:0000313" key="6">
    <source>
        <dbReference type="Proteomes" id="UP001596026"/>
    </source>
</evidence>
<dbReference type="EMBL" id="JBHSGT010000014">
    <property type="protein sequence ID" value="MFC4709419.1"/>
    <property type="molecule type" value="Genomic_DNA"/>
</dbReference>
<evidence type="ECO:0000256" key="2">
    <source>
        <dbReference type="ARBA" id="ARBA00022747"/>
    </source>
</evidence>
<dbReference type="Gene3D" id="3.90.220.20">
    <property type="entry name" value="DNA methylase specificity domains"/>
    <property type="match status" value="2"/>
</dbReference>
<organism evidence="5 6">
    <name type="scientific">Enterococcus eurekensis</name>
    <dbReference type="NCBI Taxonomy" id="1159753"/>
    <lineage>
        <taxon>Bacteria</taxon>
        <taxon>Bacillati</taxon>
        <taxon>Bacillota</taxon>
        <taxon>Bacilli</taxon>
        <taxon>Lactobacillales</taxon>
        <taxon>Enterococcaceae</taxon>
        <taxon>Enterococcus</taxon>
    </lineage>
</organism>
<name>A0ABV9M327_9ENTE</name>
<dbReference type="PANTHER" id="PTHR30408:SF13">
    <property type="entry name" value="TYPE I RESTRICTION ENZYME HINDI SPECIFICITY SUBUNIT"/>
    <property type="match status" value="1"/>
</dbReference>
<keyword evidence="5" id="KW-0255">Endonuclease</keyword>
<dbReference type="PANTHER" id="PTHR30408">
    <property type="entry name" value="TYPE-1 RESTRICTION ENZYME ECOKI SPECIFICITY PROTEIN"/>
    <property type="match status" value="1"/>
</dbReference>
<keyword evidence="3" id="KW-0238">DNA-binding</keyword>
<keyword evidence="5" id="KW-0540">Nuclease</keyword>
<dbReference type="RefSeq" id="WP_379963334.1">
    <property type="nucleotide sequence ID" value="NZ_JBHSGT010000014.1"/>
</dbReference>
<dbReference type="Proteomes" id="UP001596026">
    <property type="component" value="Unassembled WGS sequence"/>
</dbReference>
<dbReference type="Gene3D" id="1.10.287.1120">
    <property type="entry name" value="Bipartite methylase S protein"/>
    <property type="match status" value="1"/>
</dbReference>
<evidence type="ECO:0000259" key="4">
    <source>
        <dbReference type="Pfam" id="PF01420"/>
    </source>
</evidence>
<dbReference type="InterPro" id="IPR044946">
    <property type="entry name" value="Restrct_endonuc_typeI_TRD_sf"/>
</dbReference>
<dbReference type="InterPro" id="IPR052021">
    <property type="entry name" value="Type-I_RS_S_subunit"/>
</dbReference>
<proteinExistence type="inferred from homology"/>
<dbReference type="GO" id="GO:0004519">
    <property type="term" value="F:endonuclease activity"/>
    <property type="evidence" value="ECO:0007669"/>
    <property type="project" value="UniProtKB-KW"/>
</dbReference>